<organism evidence="9 10">
    <name type="scientific">Lipomyces starkeyi NRRL Y-11557</name>
    <dbReference type="NCBI Taxonomy" id="675824"/>
    <lineage>
        <taxon>Eukaryota</taxon>
        <taxon>Fungi</taxon>
        <taxon>Dikarya</taxon>
        <taxon>Ascomycota</taxon>
        <taxon>Saccharomycotina</taxon>
        <taxon>Lipomycetes</taxon>
        <taxon>Lipomycetales</taxon>
        <taxon>Lipomycetaceae</taxon>
        <taxon>Lipomyces</taxon>
    </lineage>
</organism>
<dbReference type="GO" id="GO:0005768">
    <property type="term" value="C:endosome"/>
    <property type="evidence" value="ECO:0007669"/>
    <property type="project" value="TreeGrafter"/>
</dbReference>
<dbReference type="SUPFAM" id="SSF48464">
    <property type="entry name" value="ENTH/VHS domain"/>
    <property type="match status" value="1"/>
</dbReference>
<dbReference type="Pfam" id="PF01417">
    <property type="entry name" value="ENTH"/>
    <property type="match status" value="1"/>
</dbReference>
<reference evidence="9 10" key="1">
    <citation type="journal article" date="2016" name="Proc. Natl. Acad. Sci. U.S.A.">
        <title>Comparative genomics of biotechnologically important yeasts.</title>
        <authorList>
            <person name="Riley R."/>
            <person name="Haridas S."/>
            <person name="Wolfe K.H."/>
            <person name="Lopes M.R."/>
            <person name="Hittinger C.T."/>
            <person name="Goeker M."/>
            <person name="Salamov A.A."/>
            <person name="Wisecaver J.H."/>
            <person name="Long T.M."/>
            <person name="Calvey C.H."/>
            <person name="Aerts A.L."/>
            <person name="Barry K.W."/>
            <person name="Choi C."/>
            <person name="Clum A."/>
            <person name="Coughlan A.Y."/>
            <person name="Deshpande S."/>
            <person name="Douglass A.P."/>
            <person name="Hanson S.J."/>
            <person name="Klenk H.-P."/>
            <person name="LaButti K.M."/>
            <person name="Lapidus A."/>
            <person name="Lindquist E.A."/>
            <person name="Lipzen A.M."/>
            <person name="Meier-Kolthoff J.P."/>
            <person name="Ohm R.A."/>
            <person name="Otillar R.P."/>
            <person name="Pangilinan J.L."/>
            <person name="Peng Y."/>
            <person name="Rokas A."/>
            <person name="Rosa C.A."/>
            <person name="Scheuner C."/>
            <person name="Sibirny A.A."/>
            <person name="Slot J.C."/>
            <person name="Stielow J.B."/>
            <person name="Sun H."/>
            <person name="Kurtzman C.P."/>
            <person name="Blackwell M."/>
            <person name="Grigoriev I.V."/>
            <person name="Jeffries T.W."/>
        </authorList>
    </citation>
    <scope>NUCLEOTIDE SEQUENCE [LARGE SCALE GENOMIC DNA]</scope>
    <source>
        <strain evidence="9 10">NRRL Y-11557</strain>
    </source>
</reference>
<dbReference type="SMART" id="SM00726">
    <property type="entry name" value="UIM"/>
    <property type="match status" value="2"/>
</dbReference>
<gene>
    <name evidence="9" type="ORF">LIPSTDRAFT_101524</name>
</gene>
<protein>
    <recommendedName>
        <fullName evidence="8">ENTH domain-containing protein</fullName>
    </recommendedName>
</protein>
<evidence type="ECO:0000256" key="7">
    <source>
        <dbReference type="SAM" id="MobiDB-lite"/>
    </source>
</evidence>
<feature type="region of interest" description="Disordered" evidence="7">
    <location>
        <begin position="261"/>
        <end position="292"/>
    </location>
</feature>
<accession>A0A1E3QEV0</accession>
<dbReference type="InterPro" id="IPR008942">
    <property type="entry name" value="ENTH_VHS"/>
</dbReference>
<dbReference type="STRING" id="675824.A0A1E3QEV0"/>
<feature type="region of interest" description="Disordered" evidence="7">
    <location>
        <begin position="146"/>
        <end position="186"/>
    </location>
</feature>
<dbReference type="AlphaFoldDB" id="A0A1E3QEV0"/>
<evidence type="ECO:0000313" key="10">
    <source>
        <dbReference type="Proteomes" id="UP000094385"/>
    </source>
</evidence>
<evidence type="ECO:0000256" key="3">
    <source>
        <dbReference type="ARBA" id="ARBA00010130"/>
    </source>
</evidence>
<evidence type="ECO:0000256" key="2">
    <source>
        <dbReference type="ARBA" id="ARBA00004496"/>
    </source>
</evidence>
<evidence type="ECO:0000256" key="5">
    <source>
        <dbReference type="ARBA" id="ARBA00022553"/>
    </source>
</evidence>
<dbReference type="GO" id="GO:0030125">
    <property type="term" value="C:clathrin vesicle coat"/>
    <property type="evidence" value="ECO:0007669"/>
    <property type="project" value="TreeGrafter"/>
</dbReference>
<dbReference type="GO" id="GO:0005886">
    <property type="term" value="C:plasma membrane"/>
    <property type="evidence" value="ECO:0007669"/>
    <property type="project" value="TreeGrafter"/>
</dbReference>
<keyword evidence="10" id="KW-1185">Reference proteome</keyword>
<dbReference type="OrthoDB" id="4033880at2759"/>
<dbReference type="GO" id="GO:0030276">
    <property type="term" value="F:clathrin binding"/>
    <property type="evidence" value="ECO:0007669"/>
    <property type="project" value="TreeGrafter"/>
</dbReference>
<dbReference type="FunFam" id="1.25.40.90:FF:000006">
    <property type="entry name" value="Clathrin interactor 1"/>
    <property type="match status" value="1"/>
</dbReference>
<name>A0A1E3QEV0_LIPST</name>
<keyword evidence="5" id="KW-0597">Phosphoprotein</keyword>
<evidence type="ECO:0000256" key="1">
    <source>
        <dbReference type="ARBA" id="ARBA00004170"/>
    </source>
</evidence>
<dbReference type="SMART" id="SM00273">
    <property type="entry name" value="ENTH"/>
    <property type="match status" value="1"/>
</dbReference>
<keyword evidence="4" id="KW-0963">Cytoplasm</keyword>
<feature type="region of interest" description="Disordered" evidence="7">
    <location>
        <begin position="498"/>
        <end position="530"/>
    </location>
</feature>
<feature type="region of interest" description="Disordered" evidence="7">
    <location>
        <begin position="364"/>
        <end position="386"/>
    </location>
</feature>
<keyword evidence="6" id="KW-0446">Lipid-binding</keyword>
<evidence type="ECO:0000256" key="4">
    <source>
        <dbReference type="ARBA" id="ARBA00022490"/>
    </source>
</evidence>
<dbReference type="PROSITE" id="PS50942">
    <property type="entry name" value="ENTH"/>
    <property type="match status" value="1"/>
</dbReference>
<comment type="subcellular location">
    <subcellularLocation>
        <location evidence="2">Cytoplasm</location>
    </subcellularLocation>
    <subcellularLocation>
        <location evidence="1">Membrane</location>
        <topology evidence="1">Peripheral membrane protein</topology>
    </subcellularLocation>
</comment>
<dbReference type="GO" id="GO:0007015">
    <property type="term" value="P:actin filament organization"/>
    <property type="evidence" value="ECO:0007669"/>
    <property type="project" value="TreeGrafter"/>
</dbReference>
<proteinExistence type="inferred from homology"/>
<dbReference type="Gene3D" id="1.25.40.90">
    <property type="match status" value="1"/>
</dbReference>
<feature type="domain" description="ENTH" evidence="8">
    <location>
        <begin position="11"/>
        <end position="143"/>
    </location>
</feature>
<dbReference type="PANTHER" id="PTHR12276">
    <property type="entry name" value="EPSIN/ENT-RELATED"/>
    <property type="match status" value="1"/>
</dbReference>
<dbReference type="GO" id="GO:0005543">
    <property type="term" value="F:phospholipid binding"/>
    <property type="evidence" value="ECO:0007669"/>
    <property type="project" value="TreeGrafter"/>
</dbReference>
<comment type="similarity">
    <text evidence="3">Belongs to the epsin family.</text>
</comment>
<evidence type="ECO:0000259" key="8">
    <source>
        <dbReference type="PROSITE" id="PS50942"/>
    </source>
</evidence>
<dbReference type="InterPro" id="IPR013809">
    <property type="entry name" value="ENTH"/>
</dbReference>
<dbReference type="EMBL" id="KV454289">
    <property type="protein sequence ID" value="ODQ76223.1"/>
    <property type="molecule type" value="Genomic_DNA"/>
</dbReference>
<evidence type="ECO:0000256" key="6">
    <source>
        <dbReference type="ARBA" id="ARBA00023121"/>
    </source>
</evidence>
<evidence type="ECO:0000313" key="9">
    <source>
        <dbReference type="EMBL" id="ODQ76223.1"/>
    </source>
</evidence>
<dbReference type="PANTHER" id="PTHR12276:SF110">
    <property type="entry name" value="EPSIN-1-RELATED"/>
    <property type="match status" value="1"/>
</dbReference>
<dbReference type="CDD" id="cd16991">
    <property type="entry name" value="ENTH_Ent1_Ent2"/>
    <property type="match status" value="1"/>
</dbReference>
<dbReference type="InterPro" id="IPR003903">
    <property type="entry name" value="UIM_dom"/>
</dbReference>
<sequence>MSKSLMRSIKNVTNGYSSNQIKVRNATSNDPWGPVSTDMNEIAQCTFDPGSFMEIMDMIERRLNDKGKNWRHVMKALVVLDYCIHVGSEDVVRWAKDNTYIIKTLREFQYIDEEGRDQGANVRAKAKDLTLLLLDDERIRTERVNRDNMRNKMGQPGDSMFNGESHASRPYEHRAPRRMPVQSDFDNDEDFRKALEESKLTAAEEDARRRERHTFDNVVDEDMARAIKLSEQEAMKEQQRAYFDTQNSNLLFDEYAPRETASQQFAQSTGYPQSTSPFQVQSHSTGYQQSSSPFQTKYANCNNADLLLDVFAPSQSASQQVHQATGQNPYSQQLFPQNTAQQVYPQKASPSAFSQNTSQLLPFSSQSPFTTTATSQSPFSFSQATAPSTSRELSHSAFLFSQPTALQPVQPVQSHLTEFSASSPPRPLQQQSPANVFGQNSVFDPAAQHPVSTGFLQNAYSSSPFQGSGVTGNGGSTGQFNAFGQSSYGPQSYLNSEFGGHAVHEDSAAKRSNNPFAKPAAANSNETSLL</sequence>
<dbReference type="Proteomes" id="UP000094385">
    <property type="component" value="Unassembled WGS sequence"/>
</dbReference>
<dbReference type="GO" id="GO:0006897">
    <property type="term" value="P:endocytosis"/>
    <property type="evidence" value="ECO:0007669"/>
    <property type="project" value="TreeGrafter"/>
</dbReference>